<dbReference type="Gene3D" id="3.30.565.10">
    <property type="entry name" value="Histidine kinase-like ATPase, C-terminal domain"/>
    <property type="match status" value="1"/>
</dbReference>
<dbReference type="EMBL" id="BMKR01000009">
    <property type="protein sequence ID" value="GGF79563.1"/>
    <property type="molecule type" value="Genomic_DNA"/>
</dbReference>
<feature type="domain" description="Signal transduction histidine kinase internal region" evidence="3">
    <location>
        <begin position="377"/>
        <end position="453"/>
    </location>
</feature>
<keyword evidence="1" id="KW-1133">Transmembrane helix</keyword>
<keyword evidence="4" id="KW-0808">Transferase</keyword>
<evidence type="ECO:0000259" key="2">
    <source>
        <dbReference type="Pfam" id="PF02518"/>
    </source>
</evidence>
<proteinExistence type="predicted"/>
<dbReference type="GO" id="GO:0016020">
    <property type="term" value="C:membrane"/>
    <property type="evidence" value="ECO:0007669"/>
    <property type="project" value="InterPro"/>
</dbReference>
<keyword evidence="1" id="KW-0472">Membrane</keyword>
<reference evidence="4" key="1">
    <citation type="journal article" date="2014" name="Int. J. Syst. Evol. Microbiol.">
        <title>Complete genome sequence of Corynebacterium casei LMG S-19264T (=DSM 44701T), isolated from a smear-ripened cheese.</title>
        <authorList>
            <consortium name="US DOE Joint Genome Institute (JGI-PGF)"/>
            <person name="Walter F."/>
            <person name="Albersmeier A."/>
            <person name="Kalinowski J."/>
            <person name="Ruckert C."/>
        </authorList>
    </citation>
    <scope>NUCLEOTIDE SEQUENCE</scope>
    <source>
        <strain evidence="4">CGMCC 1.16134</strain>
    </source>
</reference>
<gene>
    <name evidence="4" type="ORF">GCM10010912_25700</name>
</gene>
<evidence type="ECO:0000313" key="5">
    <source>
        <dbReference type="Proteomes" id="UP000637643"/>
    </source>
</evidence>
<evidence type="ECO:0000313" key="4">
    <source>
        <dbReference type="EMBL" id="GGF79563.1"/>
    </source>
</evidence>
<dbReference type="Pfam" id="PF02518">
    <property type="entry name" value="HATPase_c"/>
    <property type="match status" value="1"/>
</dbReference>
<name>A0A917CAJ9_9BACL</name>
<dbReference type="InterPro" id="IPR010559">
    <property type="entry name" value="Sig_transdc_His_kin_internal"/>
</dbReference>
<dbReference type="AlphaFoldDB" id="A0A917CAJ9"/>
<dbReference type="RefSeq" id="WP_189025361.1">
    <property type="nucleotide sequence ID" value="NZ_BMKR01000009.1"/>
</dbReference>
<dbReference type="InterPro" id="IPR036890">
    <property type="entry name" value="HATPase_C_sf"/>
</dbReference>
<dbReference type="PANTHER" id="PTHR34220">
    <property type="entry name" value="SENSOR HISTIDINE KINASE YPDA"/>
    <property type="match status" value="1"/>
</dbReference>
<organism evidence="4 5">
    <name type="scientific">Paenibacillus albidus</name>
    <dbReference type="NCBI Taxonomy" id="2041023"/>
    <lineage>
        <taxon>Bacteria</taxon>
        <taxon>Bacillati</taxon>
        <taxon>Bacillota</taxon>
        <taxon>Bacilli</taxon>
        <taxon>Bacillales</taxon>
        <taxon>Paenibacillaceae</taxon>
        <taxon>Paenibacillus</taxon>
    </lineage>
</organism>
<keyword evidence="4" id="KW-0418">Kinase</keyword>
<feature type="transmembrane region" description="Helical" evidence="1">
    <location>
        <begin position="13"/>
        <end position="34"/>
    </location>
</feature>
<sequence>MSNPFKKYSLDNLFFRSFAGLMIVVLAFTVWTSYRISSAEMVRMSTYYQQQFLDKVNNEITSRLSTIEQISLSTSRDNDLNTFMSGKATGLNRVLESRNVKQVLANLTYSMPLIQEIDLYMNNPIEDGVLYNYIQFRALEDTSEEVWSGALSQSDFAWSREHRIRGQQGEIPVLSFARKIVYNDKYLGILVIHIKSDTIKEMLEGSSPGVNRMVLDGTGQYLLTTSEVPDQEHLSKWLQLKKEHLSGARADKGIRLSKSLYVYSELTSFGWVLLEITPWSDITSGSVKLALAIGFIGVGAVLLTLVLTHWLSRQFTKPIKQLVSTMGSYAVGGKVNELPMDYSNEFGALFAGYRKQNERIDELYQSLRERYDQQRKAEISALQANINPHFLYNTLDQMNWMAIAAGHDEMSRILELMGRMFRIGLSNGASFISIEEEITHIESYLEIQQLRWQTGFTFFIDVLPELRGYYLPKIILQPFVENSVMHGFNGRVSGHVEIRIRCVQERLKIRITDNGVGLQATGGPLLNQSRRTGGYGLRNVRDRLEAYFGSPYDFVLQERPEGGTTVEITLPCLDQPYNPADSSGNSGQQP</sequence>
<dbReference type="InterPro" id="IPR050640">
    <property type="entry name" value="Bact_2-comp_sensor_kinase"/>
</dbReference>
<dbReference type="Proteomes" id="UP000637643">
    <property type="component" value="Unassembled WGS sequence"/>
</dbReference>
<evidence type="ECO:0000259" key="3">
    <source>
        <dbReference type="Pfam" id="PF06580"/>
    </source>
</evidence>
<evidence type="ECO:0000256" key="1">
    <source>
        <dbReference type="SAM" id="Phobius"/>
    </source>
</evidence>
<keyword evidence="5" id="KW-1185">Reference proteome</keyword>
<keyword evidence="1" id="KW-0812">Transmembrane</keyword>
<dbReference type="InterPro" id="IPR003594">
    <property type="entry name" value="HATPase_dom"/>
</dbReference>
<dbReference type="Gene3D" id="6.10.340.10">
    <property type="match status" value="1"/>
</dbReference>
<dbReference type="SUPFAM" id="SSF55874">
    <property type="entry name" value="ATPase domain of HSP90 chaperone/DNA topoisomerase II/histidine kinase"/>
    <property type="match status" value="1"/>
</dbReference>
<protein>
    <submittedName>
        <fullName evidence="4">Histidine kinase</fullName>
    </submittedName>
</protein>
<accession>A0A917CAJ9</accession>
<feature type="transmembrane region" description="Helical" evidence="1">
    <location>
        <begin position="289"/>
        <end position="311"/>
    </location>
</feature>
<reference evidence="4" key="2">
    <citation type="submission" date="2020-09" db="EMBL/GenBank/DDBJ databases">
        <authorList>
            <person name="Sun Q."/>
            <person name="Zhou Y."/>
        </authorList>
    </citation>
    <scope>NUCLEOTIDE SEQUENCE</scope>
    <source>
        <strain evidence="4">CGMCC 1.16134</strain>
    </source>
</reference>
<dbReference type="Pfam" id="PF06580">
    <property type="entry name" value="His_kinase"/>
    <property type="match status" value="1"/>
</dbReference>
<dbReference type="PANTHER" id="PTHR34220:SF7">
    <property type="entry name" value="SENSOR HISTIDINE KINASE YPDA"/>
    <property type="match status" value="1"/>
</dbReference>
<comment type="caution">
    <text evidence="4">The sequence shown here is derived from an EMBL/GenBank/DDBJ whole genome shotgun (WGS) entry which is preliminary data.</text>
</comment>
<feature type="domain" description="Histidine kinase/HSP90-like ATPase" evidence="2">
    <location>
        <begin position="475"/>
        <end position="571"/>
    </location>
</feature>
<dbReference type="GO" id="GO:0000155">
    <property type="term" value="F:phosphorelay sensor kinase activity"/>
    <property type="evidence" value="ECO:0007669"/>
    <property type="project" value="InterPro"/>
</dbReference>